<comment type="caution">
    <text evidence="1">The sequence shown here is derived from an EMBL/GenBank/DDBJ whole genome shotgun (WGS) entry which is preliminary data.</text>
</comment>
<sequence length="162" mass="17265">PTSSNPANAIKTAAQSEILYLGNNQFLMLARDSGFGHGQKPSNTKSNYRHVDLIDISSATNLKSNANDAPTGAIASPAGVINAGITPVTFCSFLDFNVNSQLGRFTDASGIPLHNGGVQDQGLLNEKWESLGIVPVDGQDGDDDEWFLFSFSDNDFITQNGE</sequence>
<organism evidence="1 2">
    <name type="scientific">Trichoglossum hirsutum</name>
    <dbReference type="NCBI Taxonomy" id="265104"/>
    <lineage>
        <taxon>Eukaryota</taxon>
        <taxon>Fungi</taxon>
        <taxon>Dikarya</taxon>
        <taxon>Ascomycota</taxon>
        <taxon>Pezizomycotina</taxon>
        <taxon>Geoglossomycetes</taxon>
        <taxon>Geoglossales</taxon>
        <taxon>Geoglossaceae</taxon>
        <taxon>Trichoglossum</taxon>
    </lineage>
</organism>
<evidence type="ECO:0000313" key="1">
    <source>
        <dbReference type="EMBL" id="KAH0538365.1"/>
    </source>
</evidence>
<dbReference type="AlphaFoldDB" id="A0A9P8KWF1"/>
<dbReference type="EMBL" id="JAGHQM010003988">
    <property type="protein sequence ID" value="KAH0538365.1"/>
    <property type="molecule type" value="Genomic_DNA"/>
</dbReference>
<dbReference type="PANTHER" id="PTHR37957:SF1">
    <property type="entry name" value="PHYTASE-LIKE DOMAIN-CONTAINING PROTEIN"/>
    <property type="match status" value="1"/>
</dbReference>
<feature type="non-terminal residue" evidence="1">
    <location>
        <position position="1"/>
    </location>
</feature>
<name>A0A9P8KWF1_9PEZI</name>
<gene>
    <name evidence="1" type="ORF">GP486_008781</name>
</gene>
<dbReference type="Proteomes" id="UP000750711">
    <property type="component" value="Unassembled WGS sequence"/>
</dbReference>
<protein>
    <submittedName>
        <fullName evidence="1">Uncharacterized protein</fullName>
    </submittedName>
</protein>
<keyword evidence="2" id="KW-1185">Reference proteome</keyword>
<dbReference type="PANTHER" id="PTHR37957">
    <property type="entry name" value="BLR7070 PROTEIN"/>
    <property type="match status" value="1"/>
</dbReference>
<accession>A0A9P8KWF1</accession>
<proteinExistence type="predicted"/>
<reference evidence="1" key="1">
    <citation type="submission" date="2021-03" db="EMBL/GenBank/DDBJ databases">
        <title>Comparative genomics and phylogenomic investigation of the class Geoglossomycetes provide insights into ecological specialization and systematics.</title>
        <authorList>
            <person name="Melie T."/>
            <person name="Pirro S."/>
            <person name="Miller A.N."/>
            <person name="Quandt A."/>
        </authorList>
    </citation>
    <scope>NUCLEOTIDE SEQUENCE</scope>
    <source>
        <strain evidence="1">CAQ_001_2017</strain>
    </source>
</reference>
<evidence type="ECO:0000313" key="2">
    <source>
        <dbReference type="Proteomes" id="UP000750711"/>
    </source>
</evidence>